<sequence>MDQKVTTIKEAFGLYDKGNYGKIKTELLGPCLRTAGIKCSTGEVVDYISRNDTTKSGFITFSQFSEIAIPIISEGITNESVLEAFQLFDVKNTGAISKFELKHIMTNLGDKLSEDDVHEMLQPFDTNINYRGNSCVTYSVVQ</sequence>
<dbReference type="InterPro" id="IPR050230">
    <property type="entry name" value="CALM/Myosin/TropC-like"/>
</dbReference>
<proteinExistence type="predicted"/>
<evidence type="ECO:0000313" key="4">
    <source>
        <dbReference type="Proteomes" id="UP000078046"/>
    </source>
</evidence>
<feature type="domain" description="EF-hand" evidence="2">
    <location>
        <begin position="76"/>
        <end position="111"/>
    </location>
</feature>
<dbReference type="SMART" id="SM00054">
    <property type="entry name" value="EFh"/>
    <property type="match status" value="2"/>
</dbReference>
<protein>
    <recommendedName>
        <fullName evidence="2">EF-hand domain-containing protein</fullName>
    </recommendedName>
</protein>
<dbReference type="FunFam" id="1.10.238.10:FF:000001">
    <property type="entry name" value="Calmodulin 1"/>
    <property type="match status" value="1"/>
</dbReference>
<evidence type="ECO:0000313" key="3">
    <source>
        <dbReference type="EMBL" id="OAF67957.1"/>
    </source>
</evidence>
<name>A0A177B101_9BILA</name>
<reference evidence="3 4" key="1">
    <citation type="submission" date="2016-04" db="EMBL/GenBank/DDBJ databases">
        <title>The genome of Intoshia linei affirms orthonectids as highly simplified spiralians.</title>
        <authorList>
            <person name="Mikhailov K.V."/>
            <person name="Slusarev G.S."/>
            <person name="Nikitin M.A."/>
            <person name="Logacheva M.D."/>
            <person name="Penin A."/>
            <person name="Aleoshin V."/>
            <person name="Panchin Y.V."/>
        </authorList>
    </citation>
    <scope>NUCLEOTIDE SEQUENCE [LARGE SCALE GENOMIC DNA]</scope>
    <source>
        <strain evidence="3">Intl2013</strain>
        <tissue evidence="3">Whole animal</tissue>
    </source>
</reference>
<dbReference type="GO" id="GO:0016460">
    <property type="term" value="C:myosin II complex"/>
    <property type="evidence" value="ECO:0007669"/>
    <property type="project" value="TreeGrafter"/>
</dbReference>
<dbReference type="GO" id="GO:0005509">
    <property type="term" value="F:calcium ion binding"/>
    <property type="evidence" value="ECO:0007669"/>
    <property type="project" value="InterPro"/>
</dbReference>
<comment type="caution">
    <text evidence="3">The sequence shown here is derived from an EMBL/GenBank/DDBJ whole genome shotgun (WGS) entry which is preliminary data.</text>
</comment>
<keyword evidence="4" id="KW-1185">Reference proteome</keyword>
<dbReference type="PROSITE" id="PS50222">
    <property type="entry name" value="EF_HAND_2"/>
    <property type="match status" value="1"/>
</dbReference>
<organism evidence="3 4">
    <name type="scientific">Intoshia linei</name>
    <dbReference type="NCBI Taxonomy" id="1819745"/>
    <lineage>
        <taxon>Eukaryota</taxon>
        <taxon>Metazoa</taxon>
        <taxon>Spiralia</taxon>
        <taxon>Lophotrochozoa</taxon>
        <taxon>Mesozoa</taxon>
        <taxon>Orthonectida</taxon>
        <taxon>Rhopaluridae</taxon>
        <taxon>Intoshia</taxon>
    </lineage>
</organism>
<dbReference type="Pfam" id="PF13499">
    <property type="entry name" value="EF-hand_7"/>
    <property type="match status" value="1"/>
</dbReference>
<dbReference type="SUPFAM" id="SSF47473">
    <property type="entry name" value="EF-hand"/>
    <property type="match status" value="1"/>
</dbReference>
<dbReference type="Proteomes" id="UP000078046">
    <property type="component" value="Unassembled WGS sequence"/>
</dbReference>
<keyword evidence="1" id="KW-0677">Repeat</keyword>
<dbReference type="Gene3D" id="1.10.238.10">
    <property type="entry name" value="EF-hand"/>
    <property type="match status" value="2"/>
</dbReference>
<dbReference type="CDD" id="cd00051">
    <property type="entry name" value="EFh"/>
    <property type="match status" value="1"/>
</dbReference>
<dbReference type="PANTHER" id="PTHR23048:SF0">
    <property type="entry name" value="CALMODULIN LIKE 3"/>
    <property type="match status" value="1"/>
</dbReference>
<evidence type="ECO:0000256" key="1">
    <source>
        <dbReference type="ARBA" id="ARBA00022737"/>
    </source>
</evidence>
<dbReference type="InterPro" id="IPR002048">
    <property type="entry name" value="EF_hand_dom"/>
</dbReference>
<dbReference type="AlphaFoldDB" id="A0A177B101"/>
<dbReference type="InterPro" id="IPR011992">
    <property type="entry name" value="EF-hand-dom_pair"/>
</dbReference>
<gene>
    <name evidence="3" type="ORF">A3Q56_04310</name>
</gene>
<accession>A0A177B101</accession>
<dbReference type="OrthoDB" id="26525at2759"/>
<dbReference type="PANTHER" id="PTHR23048">
    <property type="entry name" value="MYOSIN LIGHT CHAIN 1, 3"/>
    <property type="match status" value="1"/>
</dbReference>
<dbReference type="EMBL" id="LWCA01000539">
    <property type="protein sequence ID" value="OAF67957.1"/>
    <property type="molecule type" value="Genomic_DNA"/>
</dbReference>
<evidence type="ECO:0000259" key="2">
    <source>
        <dbReference type="PROSITE" id="PS50222"/>
    </source>
</evidence>